<keyword evidence="8" id="KW-1185">Reference proteome</keyword>
<dbReference type="FunFam" id="1.10.150.40:FF:000005">
    <property type="entry name" value="Barrier-to-autointegration factor 1"/>
    <property type="match status" value="1"/>
</dbReference>
<comment type="subunit">
    <text evidence="5">Interacts with emr-1 and lem-2. Interacts with lem-4l, leading to decreased phosphorylation by VRK1 and promoting dephosphorylation by protein phosphatase 2A (PP2A).</text>
</comment>
<evidence type="ECO:0000256" key="1">
    <source>
        <dbReference type="ARBA" id="ARBA00004123"/>
    </source>
</evidence>
<keyword evidence="2" id="KW-0238">DNA-binding</keyword>
<dbReference type="OrthoDB" id="9997163at2759"/>
<dbReference type="PANTHER" id="PTHR47507">
    <property type="entry name" value="BARRIER TO AUTOINTEGRATION FACTOR 2"/>
    <property type="match status" value="1"/>
</dbReference>
<dbReference type="InterPro" id="IPR036617">
    <property type="entry name" value="BAF_sf"/>
</dbReference>
<dbReference type="PANTHER" id="PTHR47507:SF6">
    <property type="entry name" value="BARRIER-TO-AUTOINTEGRATION FACTOR"/>
    <property type="match status" value="1"/>
</dbReference>
<gene>
    <name evidence="7" type="ORF">GSOID_T00005604001</name>
</gene>
<dbReference type="InterPro" id="IPR051387">
    <property type="entry name" value="BAF"/>
</dbReference>
<proteinExistence type="inferred from homology"/>
<dbReference type="InParanoid" id="E4XB84"/>
<accession>E4XB84</accession>
<evidence type="ECO:0000256" key="4">
    <source>
        <dbReference type="ARBA" id="ARBA00038496"/>
    </source>
</evidence>
<protein>
    <recommendedName>
        <fullName evidence="6">Barrier-to-autointegration factor 1</fullName>
    </recommendedName>
</protein>
<reference evidence="7" key="1">
    <citation type="journal article" date="2010" name="Science">
        <title>Plasticity of animal genome architecture unmasked by rapid evolution of a pelagic tunicate.</title>
        <authorList>
            <person name="Denoeud F."/>
            <person name="Henriet S."/>
            <person name="Mungpakdee S."/>
            <person name="Aury J.M."/>
            <person name="Da Silva C."/>
            <person name="Brinkmann H."/>
            <person name="Mikhaleva J."/>
            <person name="Olsen L.C."/>
            <person name="Jubin C."/>
            <person name="Canestro C."/>
            <person name="Bouquet J.M."/>
            <person name="Danks G."/>
            <person name="Poulain J."/>
            <person name="Campsteijn C."/>
            <person name="Adamski M."/>
            <person name="Cross I."/>
            <person name="Yadetie F."/>
            <person name="Muffato M."/>
            <person name="Louis A."/>
            <person name="Butcher S."/>
            <person name="Tsagkogeorga G."/>
            <person name="Konrad A."/>
            <person name="Singh S."/>
            <person name="Jensen M.F."/>
            <person name="Cong E.H."/>
            <person name="Eikeseth-Otteraa H."/>
            <person name="Noel B."/>
            <person name="Anthouard V."/>
            <person name="Porcel B.M."/>
            <person name="Kachouri-Lafond R."/>
            <person name="Nishino A."/>
            <person name="Ugolini M."/>
            <person name="Chourrout P."/>
            <person name="Nishida H."/>
            <person name="Aasland R."/>
            <person name="Huzurbazar S."/>
            <person name="Westhof E."/>
            <person name="Delsuc F."/>
            <person name="Lehrach H."/>
            <person name="Reinhardt R."/>
            <person name="Weissenbach J."/>
            <person name="Roy S.W."/>
            <person name="Artiguenave F."/>
            <person name="Postlethwait J.H."/>
            <person name="Manak J.R."/>
            <person name="Thompson E.M."/>
            <person name="Jaillon O."/>
            <person name="Du Pasquier L."/>
            <person name="Boudinot P."/>
            <person name="Liberles D.A."/>
            <person name="Volff J.N."/>
            <person name="Philippe H."/>
            <person name="Lenhard B."/>
            <person name="Roest Crollius H."/>
            <person name="Wincker P."/>
            <person name="Chourrout D."/>
        </authorList>
    </citation>
    <scope>NUCLEOTIDE SEQUENCE [LARGE SCALE GENOMIC DNA]</scope>
</reference>
<dbReference type="Pfam" id="PF02961">
    <property type="entry name" value="SAM_BAF"/>
    <property type="match status" value="1"/>
</dbReference>
<dbReference type="InterPro" id="IPR004122">
    <property type="entry name" value="BAF_prot"/>
</dbReference>
<evidence type="ECO:0000313" key="7">
    <source>
        <dbReference type="EMBL" id="CBY08767.1"/>
    </source>
</evidence>
<comment type="similarity">
    <text evidence="4">Belongs to the BAF family.</text>
</comment>
<dbReference type="GO" id="GO:0000793">
    <property type="term" value="C:condensed chromosome"/>
    <property type="evidence" value="ECO:0007669"/>
    <property type="project" value="TreeGrafter"/>
</dbReference>
<dbReference type="EMBL" id="FN653033">
    <property type="protein sequence ID" value="CBY08767.1"/>
    <property type="molecule type" value="Genomic_DNA"/>
</dbReference>
<dbReference type="AlphaFoldDB" id="E4XB84"/>
<dbReference type="Proteomes" id="UP000001307">
    <property type="component" value="Unassembled WGS sequence"/>
</dbReference>
<evidence type="ECO:0000256" key="3">
    <source>
        <dbReference type="ARBA" id="ARBA00023242"/>
    </source>
</evidence>
<dbReference type="Gene3D" id="1.10.150.40">
    <property type="entry name" value="Barrier-to-autointegration factor, BAF"/>
    <property type="match status" value="1"/>
</dbReference>
<organism evidence="7">
    <name type="scientific">Oikopleura dioica</name>
    <name type="common">Tunicate</name>
    <dbReference type="NCBI Taxonomy" id="34765"/>
    <lineage>
        <taxon>Eukaryota</taxon>
        <taxon>Metazoa</taxon>
        <taxon>Chordata</taxon>
        <taxon>Tunicata</taxon>
        <taxon>Appendicularia</taxon>
        <taxon>Copelata</taxon>
        <taxon>Oikopleuridae</taxon>
        <taxon>Oikopleura</taxon>
    </lineage>
</organism>
<comment type="subcellular location">
    <subcellularLocation>
        <location evidence="1">Nucleus</location>
    </subcellularLocation>
</comment>
<dbReference type="GO" id="GO:0003677">
    <property type="term" value="F:DNA binding"/>
    <property type="evidence" value="ECO:0007669"/>
    <property type="project" value="UniProtKB-KW"/>
</dbReference>
<dbReference type="SUPFAM" id="SSF47798">
    <property type="entry name" value="Barrier-to-autointegration factor, BAF"/>
    <property type="match status" value="1"/>
</dbReference>
<evidence type="ECO:0000256" key="2">
    <source>
        <dbReference type="ARBA" id="ARBA00023125"/>
    </source>
</evidence>
<dbReference type="FunCoup" id="E4XB84">
    <property type="interactions" value="576"/>
</dbReference>
<evidence type="ECO:0000256" key="5">
    <source>
        <dbReference type="ARBA" id="ARBA00064955"/>
    </source>
</evidence>
<evidence type="ECO:0000256" key="6">
    <source>
        <dbReference type="ARBA" id="ARBA00069025"/>
    </source>
</evidence>
<evidence type="ECO:0000313" key="8">
    <source>
        <dbReference type="Proteomes" id="UP000001307"/>
    </source>
</evidence>
<dbReference type="SMART" id="SM01023">
    <property type="entry name" value="BAF"/>
    <property type="match status" value="1"/>
</dbReference>
<name>E4XB84_OIKDI</name>
<keyword evidence="3" id="KW-0539">Nucleus</keyword>
<dbReference type="GO" id="GO:0005634">
    <property type="term" value="C:nucleus"/>
    <property type="evidence" value="ECO:0007669"/>
    <property type="project" value="UniProtKB-SubCell"/>
</dbReference>
<sequence length="90" mass="10379">MSTTSQKHANFVAEPMGEKEVTECAGIGPTYAKRLEEKGFTKAYQLLAQYLLFTKDEEMFQEWLKDEISMKGKHLKDCSTCISEWSRAFM</sequence>
<dbReference type="GO" id="GO:0051276">
    <property type="term" value="P:chromosome organization"/>
    <property type="evidence" value="ECO:0007669"/>
    <property type="project" value="TreeGrafter"/>
</dbReference>